<dbReference type="AlphaFoldDB" id="A0A6G3SM65"/>
<evidence type="ECO:0000313" key="2">
    <source>
        <dbReference type="EMBL" id="NEB84011.1"/>
    </source>
</evidence>
<protein>
    <recommendedName>
        <fullName evidence="3">Guanylate cyclase domain-containing protein</fullName>
    </recommendedName>
</protein>
<accession>A0A6G3SM65</accession>
<dbReference type="EMBL" id="JAAGMK010000182">
    <property type="protein sequence ID" value="NEB84011.1"/>
    <property type="molecule type" value="Genomic_DNA"/>
</dbReference>
<evidence type="ECO:0000256" key="1">
    <source>
        <dbReference type="SAM" id="MobiDB-lite"/>
    </source>
</evidence>
<dbReference type="RefSeq" id="WP_164256969.1">
    <property type="nucleotide sequence ID" value="NZ_JAAGMK010000182.1"/>
</dbReference>
<name>A0A6G3SM65_STRAQ</name>
<gene>
    <name evidence="2" type="ORF">G3I43_07435</name>
</gene>
<feature type="region of interest" description="Disordered" evidence="1">
    <location>
        <begin position="223"/>
        <end position="272"/>
    </location>
</feature>
<organism evidence="2">
    <name type="scientific">Streptomyces anulatus</name>
    <name type="common">Streptomyces chrysomallus</name>
    <dbReference type="NCBI Taxonomy" id="1892"/>
    <lineage>
        <taxon>Bacteria</taxon>
        <taxon>Bacillati</taxon>
        <taxon>Actinomycetota</taxon>
        <taxon>Actinomycetes</taxon>
        <taxon>Kitasatosporales</taxon>
        <taxon>Streptomycetaceae</taxon>
        <taxon>Streptomyces</taxon>
    </lineage>
</organism>
<reference evidence="2" key="1">
    <citation type="submission" date="2020-01" db="EMBL/GenBank/DDBJ databases">
        <title>Insect and environment-associated Actinomycetes.</title>
        <authorList>
            <person name="Currrie C."/>
            <person name="Chevrette M."/>
            <person name="Carlson C."/>
            <person name="Stubbendieck R."/>
            <person name="Wendt-Pienkowski E."/>
        </authorList>
    </citation>
    <scope>NUCLEOTIDE SEQUENCE</scope>
    <source>
        <strain evidence="2">SID505</strain>
    </source>
</reference>
<comment type="caution">
    <text evidence="2">The sequence shown here is derived from an EMBL/GenBank/DDBJ whole genome shotgun (WGS) entry which is preliminary data.</text>
</comment>
<proteinExistence type="predicted"/>
<sequence>MPEFSSALPQRIAAPYSRSRPLPPYRGILAVDAKDFTGRPAIEHEAVSRVLPELLKTALLRADLGDLWEERTFPATTGDGYVFGFDPARMPFVIHPLLLALQEVLTEFNVLSHGAVPIRLRVSLHVGPLPETGDEFGGCGTARNDTHRLLDSRPVKAVLTSHNENITHVAAILSERCYEDAVAGGYTGRHPDHFVEVAATVEGKSFSRRAWLYVPQPSGPLYEGTPVDSAAPEPVREPSPRSAESSGADKAARSTDAIAAPRGNINTGTVHGGQSVRNHHVAGDHVAGDRIAGDYVEGHKIGKIRRFQGDQVRGDKRQGHK</sequence>
<evidence type="ECO:0008006" key="3">
    <source>
        <dbReference type="Google" id="ProtNLM"/>
    </source>
</evidence>